<dbReference type="InterPro" id="IPR041588">
    <property type="entry name" value="Integrase_H2C2"/>
</dbReference>
<dbReference type="InterPro" id="IPR000477">
    <property type="entry name" value="RT_dom"/>
</dbReference>
<dbReference type="Gene3D" id="3.30.420.10">
    <property type="entry name" value="Ribonuclease H-like superfamily/Ribonuclease H"/>
    <property type="match status" value="1"/>
</dbReference>
<evidence type="ECO:0000256" key="4">
    <source>
        <dbReference type="ARBA" id="ARBA00022759"/>
    </source>
</evidence>
<evidence type="ECO:0000256" key="6">
    <source>
        <dbReference type="ARBA" id="ARBA00022918"/>
    </source>
</evidence>
<dbReference type="GO" id="GO:0015074">
    <property type="term" value="P:DNA integration"/>
    <property type="evidence" value="ECO:0007669"/>
    <property type="project" value="InterPro"/>
</dbReference>
<dbReference type="Proteomes" id="UP001064489">
    <property type="component" value="Chromosome 12"/>
</dbReference>
<evidence type="ECO:0000256" key="2">
    <source>
        <dbReference type="ARBA" id="ARBA00022695"/>
    </source>
</evidence>
<dbReference type="InterPro" id="IPR012337">
    <property type="entry name" value="RNaseH-like_sf"/>
</dbReference>
<dbReference type="InterPro" id="IPR043128">
    <property type="entry name" value="Rev_trsase/Diguanyl_cyclase"/>
</dbReference>
<dbReference type="Gene3D" id="1.10.340.70">
    <property type="match status" value="1"/>
</dbReference>
<dbReference type="AlphaFoldDB" id="A0AAD5ID92"/>
<evidence type="ECO:0000256" key="5">
    <source>
        <dbReference type="ARBA" id="ARBA00022801"/>
    </source>
</evidence>
<dbReference type="GO" id="GO:0016787">
    <property type="term" value="F:hydrolase activity"/>
    <property type="evidence" value="ECO:0007669"/>
    <property type="project" value="UniProtKB-KW"/>
</dbReference>
<accession>A0AAD5ID92</accession>
<dbReference type="PANTHER" id="PTHR35046">
    <property type="entry name" value="ZINC KNUCKLE (CCHC-TYPE) FAMILY PROTEIN"/>
    <property type="match status" value="1"/>
</dbReference>
<keyword evidence="4" id="KW-0255">Endonuclease</keyword>
<dbReference type="PROSITE" id="PS50994">
    <property type="entry name" value="INTEGRASE"/>
    <property type="match status" value="1"/>
</dbReference>
<name>A0AAD5ID92_ACENE</name>
<sequence length="764" mass="88100">MIVLLYKEACFSTNELDSSLPSVVVSLLQDFDEVFPEEMPIGLPPTRGIEHQIDFVPGAPIPNRPTYRSNPEETKELQRQVNELMERGYVRESMSPCAVPVLLVPKKDGTWRMCIDCRAINNITVKYQHPIPRLDYMLDELHGSVVFTKIDLKSGYHQIRMKEGDEWKTAFKTKYGLYECKNLNEHVEHLKLVLGVLRAEKLFANLKNCTFCTDKLVFLGFVVSAKGIGVDEEKVKAIKEWPKPTNVGQVRSFHGLASFYRRFVRDFSSLAAPLTEVIKKNVGFKWGNEQEKAFNLIKEKLINAHLLALPDFAKAFKIKCDASGIGIGAVLMQEGRPIAFFSEKISGAALNYPTYDKKMYALVRTLETWQHYLWPKEFVIHSDHESLKHLKGQHKLNKRHAKWLEFIITFPYVIKYKKGKENVVANALSRRYVLLSTLDARMLGFDYIKELYMEDSDFGNVFNTCEKVEFGKFYRHDGFLFRETKLCVPKSSLRELLVREAHGGGLMGHFGIAKTLDVLHEHFFWPHMKRDVERVCRQAKSRVKPHGLYTPLPIPSGPWIDISMDFMLGLPRSKRGRDSIYVVVDRFSKMAHFIPCHKTDDASHIADLFFKEIVRLHGMPKTIVLDRDAKFLSYFWKTLWGKLGTKLLFSTTCHPQTDGQTEVVNRTLSALLHAIIQKNLKTWEDCLPHVEFAYNKSVHSATHFPPFEIVYGFNPLTPLDLIHLPVDEHVNLDGKKKAEFVKQIHEKTRQNIERRTEQYANQAN</sequence>
<keyword evidence="1" id="KW-0808">Transferase</keyword>
<dbReference type="FunFam" id="1.10.340.70:FF:000001">
    <property type="entry name" value="Retrovirus-related Pol polyprotein from transposon gypsy-like Protein"/>
    <property type="match status" value="1"/>
</dbReference>
<organism evidence="8 9">
    <name type="scientific">Acer negundo</name>
    <name type="common">Box elder</name>
    <dbReference type="NCBI Taxonomy" id="4023"/>
    <lineage>
        <taxon>Eukaryota</taxon>
        <taxon>Viridiplantae</taxon>
        <taxon>Streptophyta</taxon>
        <taxon>Embryophyta</taxon>
        <taxon>Tracheophyta</taxon>
        <taxon>Spermatophyta</taxon>
        <taxon>Magnoliopsida</taxon>
        <taxon>eudicotyledons</taxon>
        <taxon>Gunneridae</taxon>
        <taxon>Pentapetalae</taxon>
        <taxon>rosids</taxon>
        <taxon>malvids</taxon>
        <taxon>Sapindales</taxon>
        <taxon>Sapindaceae</taxon>
        <taxon>Hippocastanoideae</taxon>
        <taxon>Acereae</taxon>
        <taxon>Acer</taxon>
    </lineage>
</organism>
<dbReference type="InterPro" id="IPR036397">
    <property type="entry name" value="RNaseH_sf"/>
</dbReference>
<dbReference type="FunFam" id="3.30.70.270:FF:000020">
    <property type="entry name" value="Transposon Tf2-6 polyprotein-like Protein"/>
    <property type="match status" value="1"/>
</dbReference>
<dbReference type="InterPro" id="IPR043502">
    <property type="entry name" value="DNA/RNA_pol_sf"/>
</dbReference>
<dbReference type="Pfam" id="PF17917">
    <property type="entry name" value="RT_RNaseH"/>
    <property type="match status" value="1"/>
</dbReference>
<evidence type="ECO:0000259" key="7">
    <source>
        <dbReference type="PROSITE" id="PS50994"/>
    </source>
</evidence>
<evidence type="ECO:0000256" key="1">
    <source>
        <dbReference type="ARBA" id="ARBA00022679"/>
    </source>
</evidence>
<dbReference type="SUPFAM" id="SSF56672">
    <property type="entry name" value="DNA/RNA polymerases"/>
    <property type="match status" value="1"/>
</dbReference>
<reference evidence="8" key="1">
    <citation type="journal article" date="2022" name="Plant J.">
        <title>Strategies of tolerance reflected in two North American maple genomes.</title>
        <authorList>
            <person name="McEvoy S.L."/>
            <person name="Sezen U.U."/>
            <person name="Trouern-Trend A."/>
            <person name="McMahon S.M."/>
            <person name="Schaberg P.G."/>
            <person name="Yang J."/>
            <person name="Wegrzyn J.L."/>
            <person name="Swenson N.G."/>
        </authorList>
    </citation>
    <scope>NUCLEOTIDE SEQUENCE</scope>
    <source>
        <strain evidence="8">91603</strain>
    </source>
</reference>
<dbReference type="EMBL" id="JAJSOW010000107">
    <property type="protein sequence ID" value="KAI9157174.1"/>
    <property type="molecule type" value="Genomic_DNA"/>
</dbReference>
<keyword evidence="9" id="KW-1185">Reference proteome</keyword>
<keyword evidence="5" id="KW-0378">Hydrolase</keyword>
<dbReference type="Pfam" id="PF00078">
    <property type="entry name" value="RVT_1"/>
    <property type="match status" value="1"/>
</dbReference>
<keyword evidence="3" id="KW-0540">Nuclease</keyword>
<keyword evidence="2" id="KW-0548">Nucleotidyltransferase</keyword>
<reference evidence="8" key="2">
    <citation type="submission" date="2023-02" db="EMBL/GenBank/DDBJ databases">
        <authorList>
            <person name="Swenson N.G."/>
            <person name="Wegrzyn J.L."/>
            <person name="Mcevoy S.L."/>
        </authorList>
    </citation>
    <scope>NUCLEOTIDE SEQUENCE</scope>
    <source>
        <strain evidence="8">91603</strain>
        <tissue evidence="8">Leaf</tissue>
    </source>
</reference>
<protein>
    <recommendedName>
        <fullName evidence="7">Integrase catalytic domain-containing protein</fullName>
    </recommendedName>
</protein>
<comment type="caution">
    <text evidence="8">The sequence shown here is derived from an EMBL/GenBank/DDBJ whole genome shotgun (WGS) entry which is preliminary data.</text>
</comment>
<dbReference type="CDD" id="cd01647">
    <property type="entry name" value="RT_LTR"/>
    <property type="match status" value="1"/>
</dbReference>
<dbReference type="Gene3D" id="3.10.10.10">
    <property type="entry name" value="HIV Type 1 Reverse Transcriptase, subunit A, domain 1"/>
    <property type="match status" value="1"/>
</dbReference>
<dbReference type="Gene3D" id="3.30.70.270">
    <property type="match status" value="3"/>
</dbReference>
<evidence type="ECO:0000256" key="3">
    <source>
        <dbReference type="ARBA" id="ARBA00022722"/>
    </source>
</evidence>
<dbReference type="GO" id="GO:0003964">
    <property type="term" value="F:RNA-directed DNA polymerase activity"/>
    <property type="evidence" value="ECO:0007669"/>
    <property type="project" value="UniProtKB-KW"/>
</dbReference>
<dbReference type="Gene3D" id="3.10.20.370">
    <property type="match status" value="1"/>
</dbReference>
<dbReference type="Pfam" id="PF17921">
    <property type="entry name" value="Integrase_H2C2"/>
    <property type="match status" value="1"/>
</dbReference>
<dbReference type="PANTHER" id="PTHR35046:SF9">
    <property type="entry name" value="RNA-DIRECTED DNA POLYMERASE"/>
    <property type="match status" value="1"/>
</dbReference>
<gene>
    <name evidence="8" type="ORF">LWI28_017969</name>
</gene>
<dbReference type="SUPFAM" id="SSF53098">
    <property type="entry name" value="Ribonuclease H-like"/>
    <property type="match status" value="1"/>
</dbReference>
<dbReference type="InterPro" id="IPR041373">
    <property type="entry name" value="RT_RNaseH"/>
</dbReference>
<dbReference type="GO" id="GO:0003676">
    <property type="term" value="F:nucleic acid binding"/>
    <property type="evidence" value="ECO:0007669"/>
    <property type="project" value="InterPro"/>
</dbReference>
<dbReference type="GO" id="GO:0004519">
    <property type="term" value="F:endonuclease activity"/>
    <property type="evidence" value="ECO:0007669"/>
    <property type="project" value="UniProtKB-KW"/>
</dbReference>
<feature type="domain" description="Integrase catalytic" evidence="7">
    <location>
        <begin position="554"/>
        <end position="714"/>
    </location>
</feature>
<keyword evidence="6" id="KW-0695">RNA-directed DNA polymerase</keyword>
<dbReference type="InterPro" id="IPR001584">
    <property type="entry name" value="Integrase_cat-core"/>
</dbReference>
<proteinExistence type="predicted"/>
<evidence type="ECO:0000313" key="9">
    <source>
        <dbReference type="Proteomes" id="UP001064489"/>
    </source>
</evidence>
<evidence type="ECO:0000313" key="8">
    <source>
        <dbReference type="EMBL" id="KAI9157174.1"/>
    </source>
</evidence>
<dbReference type="CDD" id="cd09274">
    <property type="entry name" value="RNase_HI_RT_Ty3"/>
    <property type="match status" value="1"/>
</dbReference>